<dbReference type="Proteomes" id="UP001634393">
    <property type="component" value="Unassembled WGS sequence"/>
</dbReference>
<gene>
    <name evidence="1" type="ORF">ACJIZ3_023365</name>
</gene>
<proteinExistence type="predicted"/>
<protein>
    <submittedName>
        <fullName evidence="1">Uncharacterized protein</fullName>
    </submittedName>
</protein>
<dbReference type="EMBL" id="JBJXBP010000003">
    <property type="protein sequence ID" value="KAL3838774.1"/>
    <property type="molecule type" value="Genomic_DNA"/>
</dbReference>
<keyword evidence="2" id="KW-1185">Reference proteome</keyword>
<evidence type="ECO:0000313" key="2">
    <source>
        <dbReference type="Proteomes" id="UP001634393"/>
    </source>
</evidence>
<comment type="caution">
    <text evidence="1">The sequence shown here is derived from an EMBL/GenBank/DDBJ whole genome shotgun (WGS) entry which is preliminary data.</text>
</comment>
<sequence>MCKCNSGAQIHMCNFFCCAVKLAKLEHGYQPPISIYTFS</sequence>
<evidence type="ECO:0000313" key="1">
    <source>
        <dbReference type="EMBL" id="KAL3838774.1"/>
    </source>
</evidence>
<name>A0ABD3TNX2_9LAMI</name>
<reference evidence="1 2" key="1">
    <citation type="submission" date="2024-12" db="EMBL/GenBank/DDBJ databases">
        <title>The unique morphological basis and parallel evolutionary history of personate flowers in Penstemon.</title>
        <authorList>
            <person name="Depatie T.H."/>
            <person name="Wessinger C.A."/>
        </authorList>
    </citation>
    <scope>NUCLEOTIDE SEQUENCE [LARGE SCALE GENOMIC DNA]</scope>
    <source>
        <strain evidence="1">WTNN_2</strain>
        <tissue evidence="1">Leaf</tissue>
    </source>
</reference>
<accession>A0ABD3TNX2</accession>
<organism evidence="1 2">
    <name type="scientific">Penstemon smallii</name>
    <dbReference type="NCBI Taxonomy" id="265156"/>
    <lineage>
        <taxon>Eukaryota</taxon>
        <taxon>Viridiplantae</taxon>
        <taxon>Streptophyta</taxon>
        <taxon>Embryophyta</taxon>
        <taxon>Tracheophyta</taxon>
        <taxon>Spermatophyta</taxon>
        <taxon>Magnoliopsida</taxon>
        <taxon>eudicotyledons</taxon>
        <taxon>Gunneridae</taxon>
        <taxon>Pentapetalae</taxon>
        <taxon>asterids</taxon>
        <taxon>lamiids</taxon>
        <taxon>Lamiales</taxon>
        <taxon>Plantaginaceae</taxon>
        <taxon>Cheloneae</taxon>
        <taxon>Penstemon</taxon>
    </lineage>
</organism>
<dbReference type="AlphaFoldDB" id="A0ABD3TNX2"/>